<dbReference type="Pfam" id="PF02812">
    <property type="entry name" value="ELFV_dehydrog_N"/>
    <property type="match status" value="1"/>
</dbReference>
<dbReference type="GO" id="GO:0006538">
    <property type="term" value="P:L-glutamate catabolic process"/>
    <property type="evidence" value="ECO:0007669"/>
    <property type="project" value="TreeGrafter"/>
</dbReference>
<dbReference type="Pfam" id="PF00208">
    <property type="entry name" value="ELFV_dehydrog"/>
    <property type="match status" value="1"/>
</dbReference>
<evidence type="ECO:0000256" key="5">
    <source>
        <dbReference type="PIRSR" id="PIRSR000185-2"/>
    </source>
</evidence>
<evidence type="ECO:0000256" key="6">
    <source>
        <dbReference type="PIRSR" id="PIRSR000185-3"/>
    </source>
</evidence>
<dbReference type="InterPro" id="IPR033524">
    <property type="entry name" value="Glu/Leu/Phe/Val_DH_AS"/>
</dbReference>
<protein>
    <recommendedName>
        <fullName evidence="3">Glutamate dehydrogenase</fullName>
    </recommendedName>
</protein>
<keyword evidence="5" id="KW-0520">NAD</keyword>
<keyword evidence="2 3" id="KW-0560">Oxidoreductase</keyword>
<dbReference type="RefSeq" id="WP_071972516.1">
    <property type="nucleotide sequence ID" value="NZ_CP018076.1"/>
</dbReference>
<feature type="binding site" evidence="5">
    <location>
        <position position="91"/>
    </location>
    <ligand>
        <name>substrate</name>
    </ligand>
</feature>
<dbReference type="GO" id="GO:0000166">
    <property type="term" value="F:nucleotide binding"/>
    <property type="evidence" value="ECO:0007669"/>
    <property type="project" value="UniProtKB-KW"/>
</dbReference>
<evidence type="ECO:0000256" key="7">
    <source>
        <dbReference type="RuleBase" id="RU004417"/>
    </source>
</evidence>
<dbReference type="AlphaFoldDB" id="A0A1J0WJ29"/>
<dbReference type="SMART" id="SM00839">
    <property type="entry name" value="ELFV_dehydrog"/>
    <property type="match status" value="1"/>
</dbReference>
<evidence type="ECO:0000256" key="2">
    <source>
        <dbReference type="ARBA" id="ARBA00023002"/>
    </source>
</evidence>
<dbReference type="KEGG" id="suam:BOO69_12785"/>
<dbReference type="CDD" id="cd01076">
    <property type="entry name" value="NAD_bind_1_Glu_DH"/>
    <property type="match status" value="1"/>
</dbReference>
<evidence type="ECO:0000256" key="8">
    <source>
        <dbReference type="SAM" id="MobiDB-lite"/>
    </source>
</evidence>
<dbReference type="Gene3D" id="3.40.50.10860">
    <property type="entry name" value="Leucine Dehydrogenase, chain A, domain 1"/>
    <property type="match status" value="1"/>
</dbReference>
<dbReference type="PROSITE" id="PS00074">
    <property type="entry name" value="GLFV_DEHYDROGENASE"/>
    <property type="match status" value="1"/>
</dbReference>
<reference evidence="10 11" key="1">
    <citation type="submission" date="2016-11" db="EMBL/GenBank/DDBJ databases">
        <title>Complete genome sequence of Sulfitobacter sp. AM1-D1, a toxic bacteria associated with marine dinoflagellate Alexandrium minutum in East China Sea.</title>
        <authorList>
            <person name="Yang Q."/>
            <person name="Zhang X."/>
            <person name="Tian X."/>
        </authorList>
    </citation>
    <scope>NUCLEOTIDE SEQUENCE [LARGE SCALE GENOMIC DNA]</scope>
    <source>
        <strain evidence="10 11">AM1-D1</strain>
    </source>
</reference>
<accession>A0A1J0WJ29</accession>
<feature type="region of interest" description="Disordered" evidence="8">
    <location>
        <begin position="246"/>
        <end position="271"/>
    </location>
</feature>
<proteinExistence type="inferred from homology"/>
<dbReference type="PIRSF" id="PIRSF000185">
    <property type="entry name" value="Glu_DH"/>
    <property type="match status" value="1"/>
</dbReference>
<dbReference type="InterPro" id="IPR014362">
    <property type="entry name" value="Glu_DH"/>
</dbReference>
<keyword evidence="11" id="KW-1185">Reference proteome</keyword>
<feature type="binding site" evidence="5">
    <location>
        <position position="187"/>
    </location>
    <ligand>
        <name>NAD(+)</name>
        <dbReference type="ChEBI" id="CHEBI:57540"/>
    </ligand>
</feature>
<feature type="binding site" evidence="5">
    <location>
        <position position="218"/>
    </location>
    <ligand>
        <name>NAD(+)</name>
        <dbReference type="ChEBI" id="CHEBI:57540"/>
    </ligand>
</feature>
<name>A0A1J0WJ29_9RHOB</name>
<dbReference type="InterPro" id="IPR033922">
    <property type="entry name" value="NAD_bind_Glu_DH"/>
</dbReference>
<dbReference type="InterPro" id="IPR006095">
    <property type="entry name" value="Glu/Leu/Phe/Val/Trp_DH"/>
</dbReference>
<feature type="binding site" evidence="5">
    <location>
        <position position="355"/>
    </location>
    <ligand>
        <name>substrate</name>
    </ligand>
</feature>
<organism evidence="10 11">
    <name type="scientific">Sulfitobacter alexandrii</name>
    <dbReference type="NCBI Taxonomy" id="1917485"/>
    <lineage>
        <taxon>Bacteria</taxon>
        <taxon>Pseudomonadati</taxon>
        <taxon>Pseudomonadota</taxon>
        <taxon>Alphaproteobacteria</taxon>
        <taxon>Rhodobacterales</taxon>
        <taxon>Roseobacteraceae</taxon>
        <taxon>Sulfitobacter</taxon>
    </lineage>
</organism>
<feature type="active site" description="Proton donor" evidence="4">
    <location>
        <position position="103"/>
    </location>
</feature>
<dbReference type="Gene3D" id="3.40.50.720">
    <property type="entry name" value="NAD(P)-binding Rossmann-like Domain"/>
    <property type="match status" value="1"/>
</dbReference>
<dbReference type="InterPro" id="IPR036291">
    <property type="entry name" value="NAD(P)-bd_dom_sf"/>
</dbReference>
<dbReference type="GO" id="GO:0004352">
    <property type="term" value="F:glutamate dehydrogenase (NAD+) activity"/>
    <property type="evidence" value="ECO:0007669"/>
    <property type="project" value="TreeGrafter"/>
</dbReference>
<evidence type="ECO:0000256" key="3">
    <source>
        <dbReference type="PIRNR" id="PIRNR000185"/>
    </source>
</evidence>
<feature type="site" description="Important for catalysis" evidence="6">
    <location>
        <position position="143"/>
    </location>
</feature>
<dbReference type="EMBL" id="CP018076">
    <property type="protein sequence ID" value="APE44176.1"/>
    <property type="molecule type" value="Genomic_DNA"/>
</dbReference>
<evidence type="ECO:0000256" key="1">
    <source>
        <dbReference type="ARBA" id="ARBA00006382"/>
    </source>
</evidence>
<dbReference type="PANTHER" id="PTHR11606:SF13">
    <property type="entry name" value="GLUTAMATE DEHYDROGENASE 1, MITOCHONDRIAL"/>
    <property type="match status" value="1"/>
</dbReference>
<sequence length="426" mass="46379">MPKDSNSDTPILDETLARLDIPDDARKMLHAPQRRTEVALRIRHDDGTMGIYPAWRVQYSDVLGPTKGGIRFHPGVNLDEVTELARWMTVKCALMDLPFGGAKGGVQVDPKKLSRQELERLSRAFVDGFGDMLGPNRDIPAPDVNTNPRIMGWMADEYAIITRAHQPAAITGKPLPLGGSEGRVASTGQGALLVLQEWARRQDRDPGDITVAVQGFGNAGAHFAVQAHKAGFKVVAVSDSRGALYSEDGLDPEPLHREKEQGKGLDDVYSDTSVGDNEDYTSIDLDALLGLEVDVLALAALQDAVTEDNVSDINAGCILEIANGPVSPDADQALADRDVTVLPDVLANAGGVTVSYYEWIQGRNGERWSEEDVEERMKDRFERIAPQVFDRAEEDGTSLRQAAYAIAVERIAEAISIRGDSCYFKG</sequence>
<dbReference type="SUPFAM" id="SSF51735">
    <property type="entry name" value="NAD(P)-binding Rossmann-fold domains"/>
    <property type="match status" value="1"/>
</dbReference>
<feature type="domain" description="Glutamate/phenylalanine/leucine/valine/L-tryptophan dehydrogenase C-terminal" evidence="9">
    <location>
        <begin position="180"/>
        <end position="419"/>
    </location>
</feature>
<dbReference type="InterPro" id="IPR006097">
    <property type="entry name" value="Glu/Leu/Phe/Val/Trp_DH_dimer"/>
</dbReference>
<feature type="compositionally biased region" description="Basic and acidic residues" evidence="8">
    <location>
        <begin position="253"/>
        <end position="266"/>
    </location>
</feature>
<feature type="binding site" evidence="5">
    <location>
        <position position="67"/>
    </location>
    <ligand>
        <name>substrate</name>
    </ligand>
</feature>
<dbReference type="PRINTS" id="PR00082">
    <property type="entry name" value="GLFDHDRGNASE"/>
</dbReference>
<dbReference type="PANTHER" id="PTHR11606">
    <property type="entry name" value="GLUTAMATE DEHYDROGENASE"/>
    <property type="match status" value="1"/>
</dbReference>
<evidence type="ECO:0000313" key="10">
    <source>
        <dbReference type="EMBL" id="APE44176.1"/>
    </source>
</evidence>
<dbReference type="SUPFAM" id="SSF53223">
    <property type="entry name" value="Aminoacid dehydrogenase-like, N-terminal domain"/>
    <property type="match status" value="1"/>
</dbReference>
<evidence type="ECO:0000313" key="11">
    <source>
        <dbReference type="Proteomes" id="UP000181897"/>
    </source>
</evidence>
<comment type="similarity">
    <text evidence="1 3 7">Belongs to the Glu/Leu/Phe/Val dehydrogenases family.</text>
</comment>
<dbReference type="Proteomes" id="UP000181897">
    <property type="component" value="Chromosome"/>
</dbReference>
<dbReference type="OrthoDB" id="9803297at2"/>
<gene>
    <name evidence="10" type="ORF">BOO69_12785</name>
</gene>
<dbReference type="InterPro" id="IPR006096">
    <property type="entry name" value="Glu/Leu/Phe/Val/Trp_DH_C"/>
</dbReference>
<evidence type="ECO:0000256" key="4">
    <source>
        <dbReference type="PIRSR" id="PIRSR000185-1"/>
    </source>
</evidence>
<dbReference type="InterPro" id="IPR046346">
    <property type="entry name" value="Aminoacid_DH-like_N_sf"/>
</dbReference>
<evidence type="ECO:0000259" key="9">
    <source>
        <dbReference type="SMART" id="SM00839"/>
    </source>
</evidence>
<keyword evidence="5" id="KW-0547">Nucleotide-binding</keyword>
<dbReference type="STRING" id="1917485.BOO69_12785"/>